<dbReference type="STRING" id="1658765.Msub_11546"/>
<feature type="transmembrane region" description="Helical" evidence="1">
    <location>
        <begin position="15"/>
        <end position="35"/>
    </location>
</feature>
<protein>
    <submittedName>
        <fullName evidence="3">Uncharacterized protein</fullName>
    </submittedName>
</protein>
<evidence type="ECO:0000313" key="4">
    <source>
        <dbReference type="Proteomes" id="UP000036102"/>
    </source>
</evidence>
<keyword evidence="1" id="KW-0812">Transmembrane</keyword>
<evidence type="ECO:0000256" key="1">
    <source>
        <dbReference type="SAM" id="Phobius"/>
    </source>
</evidence>
<dbReference type="OrthoDB" id="9780160at2"/>
<dbReference type="RefSeq" id="WP_048495446.1">
    <property type="nucleotide sequence ID" value="NZ_LFBU01000001.1"/>
</dbReference>
<dbReference type="EMBL" id="LFBU01000001">
    <property type="protein sequence ID" value="KMQ77002.1"/>
    <property type="molecule type" value="Genomic_DNA"/>
</dbReference>
<sequence length="78" mass="8478">MIAWPDTRGTPSRTLPFVAISWLVVTVKFLIAGMTLGPLGEMPQMDAGVYGSAVALILAIWVGREWKQKSMEASRGNT</sequence>
<comment type="caution">
    <text evidence="3">The sequence shown here is derived from an EMBL/GenBank/DDBJ whole genome shotgun (WGS) entry which is preliminary data.</text>
</comment>
<feature type="transmembrane region" description="Helical" evidence="1">
    <location>
        <begin position="47"/>
        <end position="63"/>
    </location>
</feature>
<dbReference type="Proteomes" id="UP000036102">
    <property type="component" value="Unassembled WGS sequence"/>
</dbReference>
<dbReference type="PATRIC" id="fig|1658765.3.peg.1539"/>
<reference evidence="3 4" key="1">
    <citation type="submission" date="2015-06" db="EMBL/GenBank/DDBJ databases">
        <title>Marinobacter subterrani, a genetically tractable neutrophilic iron-oxidizing strain isolated from the Soudan Iron Mine.</title>
        <authorList>
            <person name="Bonis B.M."/>
            <person name="Gralnick J.A."/>
        </authorList>
    </citation>
    <scope>NUCLEOTIDE SEQUENCE [LARGE SCALE GENOMIC DNA]</scope>
    <source>
        <strain evidence="3 4">JG233</strain>
    </source>
</reference>
<dbReference type="EMBL" id="LFBU01000001">
    <property type="protein sequence ID" value="KMQ75344.1"/>
    <property type="molecule type" value="Genomic_DNA"/>
</dbReference>
<proteinExistence type="predicted"/>
<keyword evidence="1" id="KW-0472">Membrane</keyword>
<evidence type="ECO:0000313" key="3">
    <source>
        <dbReference type="EMBL" id="KMQ77002.1"/>
    </source>
</evidence>
<keyword evidence="4" id="KW-1185">Reference proteome</keyword>
<evidence type="ECO:0000313" key="2">
    <source>
        <dbReference type="EMBL" id="KMQ75344.1"/>
    </source>
</evidence>
<accession>A0A0J7JFP7</accession>
<dbReference type="AlphaFoldDB" id="A0A0J7JFP7"/>
<organism evidence="3 4">
    <name type="scientific">Marinobacter subterrani</name>
    <dbReference type="NCBI Taxonomy" id="1658765"/>
    <lineage>
        <taxon>Bacteria</taxon>
        <taxon>Pseudomonadati</taxon>
        <taxon>Pseudomonadota</taxon>
        <taxon>Gammaproteobacteria</taxon>
        <taxon>Pseudomonadales</taxon>
        <taxon>Marinobacteraceae</taxon>
        <taxon>Marinobacter</taxon>
    </lineage>
</organism>
<keyword evidence="1" id="KW-1133">Transmembrane helix</keyword>
<gene>
    <name evidence="2" type="ORF">Msub_11546</name>
    <name evidence="3" type="ORF">Msub_13217</name>
</gene>
<name>A0A0J7JFP7_9GAMM</name>